<dbReference type="SUPFAM" id="SSF48168">
    <property type="entry name" value="R1 subunit of ribonucleotide reductase, N-terminal domain"/>
    <property type="match status" value="1"/>
</dbReference>
<keyword evidence="14" id="KW-1185">Reference proteome</keyword>
<evidence type="ECO:0000256" key="10">
    <source>
        <dbReference type="RuleBase" id="RU003410"/>
    </source>
</evidence>
<dbReference type="Gene3D" id="3.20.70.20">
    <property type="match status" value="1"/>
</dbReference>
<evidence type="ECO:0000313" key="13">
    <source>
        <dbReference type="EMBL" id="TSP14011.1"/>
    </source>
</evidence>
<keyword evidence="6 10" id="KW-0560">Oxidoreductase</keyword>
<evidence type="ECO:0000256" key="5">
    <source>
        <dbReference type="ARBA" id="ARBA00022840"/>
    </source>
</evidence>
<dbReference type="Pfam" id="PF02867">
    <property type="entry name" value="Ribonuc_red_lgC"/>
    <property type="match status" value="2"/>
</dbReference>
<dbReference type="PROSITE" id="PS00089">
    <property type="entry name" value="RIBORED_LARGE"/>
    <property type="match status" value="1"/>
</dbReference>
<dbReference type="CDD" id="cd01679">
    <property type="entry name" value="RNR_I"/>
    <property type="match status" value="1"/>
</dbReference>
<organism evidence="13 14">
    <name type="scientific">Cupriavidus campinensis</name>
    <dbReference type="NCBI Taxonomy" id="151783"/>
    <lineage>
        <taxon>Bacteria</taxon>
        <taxon>Pseudomonadati</taxon>
        <taxon>Pseudomonadota</taxon>
        <taxon>Betaproteobacteria</taxon>
        <taxon>Burkholderiales</taxon>
        <taxon>Burkholderiaceae</taxon>
        <taxon>Cupriavidus</taxon>
    </lineage>
</organism>
<dbReference type="InterPro" id="IPR000788">
    <property type="entry name" value="RNR_lg_C"/>
</dbReference>
<evidence type="ECO:0000259" key="12">
    <source>
        <dbReference type="PROSITE" id="PS51161"/>
    </source>
</evidence>
<dbReference type="PROSITE" id="PS51161">
    <property type="entry name" value="ATP_CONE"/>
    <property type="match status" value="1"/>
</dbReference>
<keyword evidence="4 9" id="KW-0547">Nucleotide-binding</keyword>
<gene>
    <name evidence="13" type="ORF">FGG12_05940</name>
</gene>
<dbReference type="NCBIfam" id="TIGR02506">
    <property type="entry name" value="NrdE_NrdA"/>
    <property type="match status" value="1"/>
</dbReference>
<dbReference type="PANTHER" id="PTHR11573">
    <property type="entry name" value="RIBONUCLEOSIDE-DIPHOSPHATE REDUCTASE LARGE CHAIN"/>
    <property type="match status" value="1"/>
</dbReference>
<keyword evidence="3" id="KW-0021">Allosteric enzyme</keyword>
<dbReference type="PANTHER" id="PTHR11573:SF6">
    <property type="entry name" value="RIBONUCLEOSIDE-DIPHOSPHATE REDUCTASE LARGE SUBUNIT"/>
    <property type="match status" value="1"/>
</dbReference>
<dbReference type="PRINTS" id="PR01183">
    <property type="entry name" value="RIBORDTASEM1"/>
</dbReference>
<dbReference type="InterPro" id="IPR039718">
    <property type="entry name" value="Rrm1"/>
</dbReference>
<protein>
    <recommendedName>
        <fullName evidence="2 10">Ribonucleoside-diphosphate reductase</fullName>
        <ecNumber evidence="2 10">1.17.4.1</ecNumber>
    </recommendedName>
</protein>
<dbReference type="InterPro" id="IPR008926">
    <property type="entry name" value="RNR_R1-su_N"/>
</dbReference>
<comment type="caution">
    <text evidence="13">The sequence shown here is derived from an EMBL/GenBank/DDBJ whole genome shotgun (WGS) entry which is preliminary data.</text>
</comment>
<dbReference type="InterPro" id="IPR013346">
    <property type="entry name" value="NrdE_NrdA_C"/>
</dbReference>
<proteinExistence type="inferred from homology"/>
<keyword evidence="7 10" id="KW-0215">Deoxyribonucleotide synthesis</keyword>
<dbReference type="InterPro" id="IPR013509">
    <property type="entry name" value="RNR_lsu_N"/>
</dbReference>
<keyword evidence="5 9" id="KW-0067">ATP-binding</keyword>
<evidence type="ECO:0000256" key="3">
    <source>
        <dbReference type="ARBA" id="ARBA00022533"/>
    </source>
</evidence>
<comment type="similarity">
    <text evidence="1 10">Belongs to the ribonucleoside diphosphate reductase large chain family.</text>
</comment>
<name>A0ABY3ESS2_9BURK</name>
<comment type="catalytic activity">
    <reaction evidence="8 10">
        <text>a 2'-deoxyribonucleoside 5'-diphosphate + [thioredoxin]-disulfide + H2O = a ribonucleoside 5'-diphosphate + [thioredoxin]-dithiol</text>
        <dbReference type="Rhea" id="RHEA:23252"/>
        <dbReference type="Rhea" id="RHEA-COMP:10698"/>
        <dbReference type="Rhea" id="RHEA-COMP:10700"/>
        <dbReference type="ChEBI" id="CHEBI:15377"/>
        <dbReference type="ChEBI" id="CHEBI:29950"/>
        <dbReference type="ChEBI" id="CHEBI:50058"/>
        <dbReference type="ChEBI" id="CHEBI:57930"/>
        <dbReference type="ChEBI" id="CHEBI:73316"/>
        <dbReference type="EC" id="1.17.4.1"/>
    </reaction>
</comment>
<dbReference type="Proteomes" id="UP000318943">
    <property type="component" value="Unassembled WGS sequence"/>
</dbReference>
<dbReference type="InterPro" id="IPR005144">
    <property type="entry name" value="ATP-cone_dom"/>
</dbReference>
<evidence type="ECO:0000256" key="8">
    <source>
        <dbReference type="ARBA" id="ARBA00047754"/>
    </source>
</evidence>
<evidence type="ECO:0000256" key="9">
    <source>
        <dbReference type="PROSITE-ProRule" id="PRU00492"/>
    </source>
</evidence>
<evidence type="ECO:0000256" key="4">
    <source>
        <dbReference type="ARBA" id="ARBA00022741"/>
    </source>
</evidence>
<dbReference type="EMBL" id="VCIZ01000002">
    <property type="protein sequence ID" value="TSP14011.1"/>
    <property type="molecule type" value="Genomic_DNA"/>
</dbReference>
<dbReference type="SUPFAM" id="SSF51998">
    <property type="entry name" value="PFL-like glycyl radical enzymes"/>
    <property type="match status" value="1"/>
</dbReference>
<dbReference type="GO" id="GO:0004748">
    <property type="term" value="F:ribonucleoside-diphosphate reductase activity, thioredoxin disulfide as acceptor"/>
    <property type="evidence" value="ECO:0007669"/>
    <property type="project" value="UniProtKB-EC"/>
</dbReference>
<comment type="function">
    <text evidence="10">Provides the precursors necessary for DNA synthesis. Catalyzes the biosynthesis of deoxyribonucleotides from the corresponding ribonucleotides.</text>
</comment>
<evidence type="ECO:0000313" key="14">
    <source>
        <dbReference type="Proteomes" id="UP000318943"/>
    </source>
</evidence>
<evidence type="ECO:0000256" key="6">
    <source>
        <dbReference type="ARBA" id="ARBA00023002"/>
    </source>
</evidence>
<feature type="compositionally biased region" description="Low complexity" evidence="11">
    <location>
        <begin position="739"/>
        <end position="748"/>
    </location>
</feature>
<dbReference type="Pfam" id="PF03477">
    <property type="entry name" value="ATP-cone"/>
    <property type="match status" value="1"/>
</dbReference>
<reference evidence="13 14" key="1">
    <citation type="submission" date="2019-05" db="EMBL/GenBank/DDBJ databases">
        <title>Whole genome sequence analysis of Cupriavidus campinensis S14E4C strain.</title>
        <authorList>
            <person name="Abbaszade G."/>
            <person name="Szabo A."/>
            <person name="Toumi M."/>
            <person name="Toth E."/>
        </authorList>
    </citation>
    <scope>NUCLEOTIDE SEQUENCE [LARGE SCALE GENOMIC DNA]</scope>
    <source>
        <strain evidence="13 14">S14E4C</strain>
    </source>
</reference>
<evidence type="ECO:0000256" key="11">
    <source>
        <dbReference type="SAM" id="MobiDB-lite"/>
    </source>
</evidence>
<dbReference type="Pfam" id="PF00317">
    <property type="entry name" value="Ribonuc_red_lgN"/>
    <property type="match status" value="1"/>
</dbReference>
<feature type="domain" description="ATP-cone" evidence="12">
    <location>
        <begin position="3"/>
        <end position="92"/>
    </location>
</feature>
<evidence type="ECO:0000256" key="2">
    <source>
        <dbReference type="ARBA" id="ARBA00012274"/>
    </source>
</evidence>
<dbReference type="EC" id="1.17.4.1" evidence="2 10"/>
<feature type="region of interest" description="Disordered" evidence="11">
    <location>
        <begin position="734"/>
        <end position="763"/>
    </location>
</feature>
<evidence type="ECO:0000256" key="7">
    <source>
        <dbReference type="ARBA" id="ARBA00023116"/>
    </source>
</evidence>
<evidence type="ECO:0000256" key="1">
    <source>
        <dbReference type="ARBA" id="ARBA00010406"/>
    </source>
</evidence>
<feature type="compositionally biased region" description="Polar residues" evidence="11">
    <location>
        <begin position="752"/>
        <end position="763"/>
    </location>
</feature>
<accession>A0ABY3ESS2</accession>
<sequence>MRMNVIKRSGSVEPFNPAKIERKTRWACQGLDIDPEKVMENTVLGIRHNMPTSEIGRAQAAAAADMISVDCQDATFLAARYLLADLYKEVTGEHGYGHLADYIHKAVALELLDDRLGKLFDLKRLNIALQPNRDLQFTYLGLQTVADRYLIREPAQAGSGTQPIIELPQHFFMRVAMGLALLEDNPTERAIEFYETLSSFDFMSSTPTLFNSGTRHSQMSSCYLNTVADNLSADESEESNRYASIYGTLDECARLSKFAGGIGTDWTRVRSAGDPIKSTNGKSSGVVPYLKVQNDTAVAVNQGGKRNGAIAAYLETWHPDLYDFLELKKNSGDNLRRTYELFPANWIPDLFMKRVQANDPSVMWSFFSPAEFPELHELYGAAFEARYVELEQAGRFRFQKPVLEVWRKMVQMLFETGNPWMTWKDECNRRNPQDHVGVIHGSNLCTEITLNTSDDETAVCNLGSVNLARHLTNAAEGKVVLDSRKLRKTIRTAMRMLDNVIDLNFYPSFRARNANLRHRPVGLGVMGYTEALVACGVHWESKLHLLMADVWFEAISYFAIEASSDLAAERGAYTSYKGSKWDRGIFPIDTARDQAATMNWTPLREKVAKQGMRNSNTMAIAPTATISNIVGTTPCIEPIFKRTFTEGNLSGSFMVVDPSLKYGRPDLCLESFEVDQIWVIDSAARRQKWIDQAQSVNIFAKAGVKGKDLSAIYLRAWERGLKTTYYLRPQTNKVKESAPEPAATPEPEVQFCSISSPDCESCQ</sequence>